<dbReference type="Proteomes" id="UP000821866">
    <property type="component" value="Unassembled WGS sequence"/>
</dbReference>
<organism evidence="4 5">
    <name type="scientific">Rhipicephalus microplus</name>
    <name type="common">Cattle tick</name>
    <name type="synonym">Boophilus microplus</name>
    <dbReference type="NCBI Taxonomy" id="6941"/>
    <lineage>
        <taxon>Eukaryota</taxon>
        <taxon>Metazoa</taxon>
        <taxon>Ecdysozoa</taxon>
        <taxon>Arthropoda</taxon>
        <taxon>Chelicerata</taxon>
        <taxon>Arachnida</taxon>
        <taxon>Acari</taxon>
        <taxon>Parasitiformes</taxon>
        <taxon>Ixodida</taxon>
        <taxon>Ixodoidea</taxon>
        <taxon>Ixodidae</taxon>
        <taxon>Rhipicephalinae</taxon>
        <taxon>Rhipicephalus</taxon>
        <taxon>Boophilus</taxon>
    </lineage>
</organism>
<dbReference type="GO" id="GO:0046872">
    <property type="term" value="F:metal ion binding"/>
    <property type="evidence" value="ECO:0007669"/>
    <property type="project" value="UniProtKB-KW"/>
</dbReference>
<sequence length="224" mass="25425">MQVFNRSSFQHLKRHLKEKKRTANFITFVEAHSRRIFNYRLSRAHRVIESAFGIMAQRWRILRRPFKAKDDNIQRNISACVVLHNFMMKKSEASRCTYHSPGTADQVDCQGNITESNWRADGTSSAALPSLLKTGCHATRQRYFHVVRFSVGLKLFAYEMRDLLALHHQRKGALAREQGVTPNEDSGCSSGSSKDDCDLALVVDLALLCVATAAVTCRRRTPLT</sequence>
<proteinExistence type="predicted"/>
<dbReference type="Pfam" id="PF13359">
    <property type="entry name" value="DDE_Tnp_4"/>
    <property type="match status" value="1"/>
</dbReference>
<reference evidence="4" key="1">
    <citation type="journal article" date="2020" name="Cell">
        <title>Large-Scale Comparative Analyses of Tick Genomes Elucidate Their Genetic Diversity and Vector Capacities.</title>
        <authorList>
            <consortium name="Tick Genome and Microbiome Consortium (TIGMIC)"/>
            <person name="Jia N."/>
            <person name="Wang J."/>
            <person name="Shi W."/>
            <person name="Du L."/>
            <person name="Sun Y."/>
            <person name="Zhan W."/>
            <person name="Jiang J.F."/>
            <person name="Wang Q."/>
            <person name="Zhang B."/>
            <person name="Ji P."/>
            <person name="Bell-Sakyi L."/>
            <person name="Cui X.M."/>
            <person name="Yuan T.T."/>
            <person name="Jiang B.G."/>
            <person name="Yang W.F."/>
            <person name="Lam T.T."/>
            <person name="Chang Q.C."/>
            <person name="Ding S.J."/>
            <person name="Wang X.J."/>
            <person name="Zhu J.G."/>
            <person name="Ruan X.D."/>
            <person name="Zhao L."/>
            <person name="Wei J.T."/>
            <person name="Ye R.Z."/>
            <person name="Que T.C."/>
            <person name="Du C.H."/>
            <person name="Zhou Y.H."/>
            <person name="Cheng J.X."/>
            <person name="Dai P.F."/>
            <person name="Guo W.B."/>
            <person name="Han X.H."/>
            <person name="Huang E.J."/>
            <person name="Li L.F."/>
            <person name="Wei W."/>
            <person name="Gao Y.C."/>
            <person name="Liu J.Z."/>
            <person name="Shao H.Z."/>
            <person name="Wang X."/>
            <person name="Wang C.C."/>
            <person name="Yang T.C."/>
            <person name="Huo Q.B."/>
            <person name="Li W."/>
            <person name="Chen H.Y."/>
            <person name="Chen S.E."/>
            <person name="Zhou L.G."/>
            <person name="Ni X.B."/>
            <person name="Tian J.H."/>
            <person name="Sheng Y."/>
            <person name="Liu T."/>
            <person name="Pan Y.S."/>
            <person name="Xia L.Y."/>
            <person name="Li J."/>
            <person name="Zhao F."/>
            <person name="Cao W.C."/>
        </authorList>
    </citation>
    <scope>NUCLEOTIDE SEQUENCE</scope>
    <source>
        <strain evidence="4">Rmic-2018</strain>
    </source>
</reference>
<evidence type="ECO:0000313" key="5">
    <source>
        <dbReference type="Proteomes" id="UP000821866"/>
    </source>
</evidence>
<reference evidence="4" key="2">
    <citation type="submission" date="2021-09" db="EMBL/GenBank/DDBJ databases">
        <authorList>
            <person name="Jia N."/>
            <person name="Wang J."/>
            <person name="Shi W."/>
            <person name="Du L."/>
            <person name="Sun Y."/>
            <person name="Zhan W."/>
            <person name="Jiang J."/>
            <person name="Wang Q."/>
            <person name="Zhang B."/>
            <person name="Ji P."/>
            <person name="Sakyi L.B."/>
            <person name="Cui X."/>
            <person name="Yuan T."/>
            <person name="Jiang B."/>
            <person name="Yang W."/>
            <person name="Lam T.T.-Y."/>
            <person name="Chang Q."/>
            <person name="Ding S."/>
            <person name="Wang X."/>
            <person name="Zhu J."/>
            <person name="Ruan X."/>
            <person name="Zhao L."/>
            <person name="Wei J."/>
            <person name="Que T."/>
            <person name="Du C."/>
            <person name="Cheng J."/>
            <person name="Dai P."/>
            <person name="Han X."/>
            <person name="Huang E."/>
            <person name="Gao Y."/>
            <person name="Liu J."/>
            <person name="Shao H."/>
            <person name="Ye R."/>
            <person name="Li L."/>
            <person name="Wei W."/>
            <person name="Wang X."/>
            <person name="Wang C."/>
            <person name="Huo Q."/>
            <person name="Li W."/>
            <person name="Guo W."/>
            <person name="Chen H."/>
            <person name="Chen S."/>
            <person name="Zhou L."/>
            <person name="Zhou L."/>
            <person name="Ni X."/>
            <person name="Tian J."/>
            <person name="Zhou Y."/>
            <person name="Sheng Y."/>
            <person name="Liu T."/>
            <person name="Pan Y."/>
            <person name="Xia L."/>
            <person name="Li J."/>
            <person name="Zhao F."/>
            <person name="Cao W."/>
        </authorList>
    </citation>
    <scope>NUCLEOTIDE SEQUENCE</scope>
    <source>
        <strain evidence="4">Rmic-2018</strain>
        <tissue evidence="4">Larvae</tissue>
    </source>
</reference>
<comment type="cofactor">
    <cofactor evidence="1">
        <name>a divalent metal cation</name>
        <dbReference type="ChEBI" id="CHEBI:60240"/>
    </cofactor>
</comment>
<dbReference type="AlphaFoldDB" id="A0A9J6DSI6"/>
<evidence type="ECO:0000256" key="1">
    <source>
        <dbReference type="ARBA" id="ARBA00001968"/>
    </source>
</evidence>
<evidence type="ECO:0000313" key="4">
    <source>
        <dbReference type="EMBL" id="KAH8025083.1"/>
    </source>
</evidence>
<name>A0A9J6DSI6_RHIMP</name>
<protein>
    <recommendedName>
        <fullName evidence="3">DDE Tnp4 domain-containing protein</fullName>
    </recommendedName>
</protein>
<accession>A0A9J6DSI6</accession>
<dbReference type="EMBL" id="JABSTU010000007">
    <property type="protein sequence ID" value="KAH8025083.1"/>
    <property type="molecule type" value="Genomic_DNA"/>
</dbReference>
<evidence type="ECO:0000256" key="2">
    <source>
        <dbReference type="ARBA" id="ARBA00022723"/>
    </source>
</evidence>
<gene>
    <name evidence="4" type="ORF">HPB51_002999</name>
</gene>
<comment type="caution">
    <text evidence="4">The sequence shown here is derived from an EMBL/GenBank/DDBJ whole genome shotgun (WGS) entry which is preliminary data.</text>
</comment>
<evidence type="ECO:0000259" key="3">
    <source>
        <dbReference type="Pfam" id="PF13359"/>
    </source>
</evidence>
<dbReference type="VEuPathDB" id="VectorBase:LOC119167797"/>
<dbReference type="InterPro" id="IPR027806">
    <property type="entry name" value="HARBI1_dom"/>
</dbReference>
<keyword evidence="2" id="KW-0479">Metal-binding</keyword>
<feature type="domain" description="DDE Tnp4" evidence="3">
    <location>
        <begin position="33"/>
        <end position="85"/>
    </location>
</feature>
<keyword evidence="5" id="KW-1185">Reference proteome</keyword>